<evidence type="ECO:0000256" key="3">
    <source>
        <dbReference type="ARBA" id="ARBA00022741"/>
    </source>
</evidence>
<sequence>MEKEIIALQLAHILGEEFTPEDLKQKLEQPKHNGHGDIAFPCFFLARHFRKNPQNIAEDVSAQLDHPIFAGTEALNGYVNIFLDQSFMTDHILRRAAHNDYGRHRFGEGERVVLDLSAPNIAKPFSMGHLRSTIIGNSLSLLAEYCGYTPVKINYVGDYGTQFGHLLAAYERWGEKDKLEENPLKELSNIYVRFHEEAKQNPSLTEAGRDWFKRLEEGEEEAAALWSHFRELSLEEFDRIYEQLDITFDLTRGEAYYSDKMGETIAMLDEKGLLEQSEGALVVRLDEYDLPPCLMVKSNDTTTYATRDLTAAIDRYRTYRFTESLYVVGNEQTLHFEQIQKVLEKAGFPWAPSMKHISFGMMLQDGKKMSTRKGRTILLEDVLEEARERAGGNADIGTGAVIFHDLKHQRQNDVEFSLDDMLTFEGNTGPYLQYTYARAVSLTEKADFDFRTDLKDGSAWELVKQLHLFPDETKRAFIQKDPSVIARYLLKLSKHFNQYYAHTKILQTDQMNQRLTLVQAVITVLKKGLHLLGMKTVEKM</sequence>
<evidence type="ECO:0000256" key="2">
    <source>
        <dbReference type="ARBA" id="ARBA00022598"/>
    </source>
</evidence>
<dbReference type="InterPro" id="IPR008909">
    <property type="entry name" value="DALR_anticod-bd"/>
</dbReference>
<dbReference type="PANTHER" id="PTHR11956:SF5">
    <property type="entry name" value="ARGININE--TRNA LIGASE, CYTOPLASMIC"/>
    <property type="match status" value="1"/>
</dbReference>
<evidence type="ECO:0000256" key="6">
    <source>
        <dbReference type="ARBA" id="ARBA00023146"/>
    </source>
</evidence>
<comment type="catalytic activity">
    <reaction evidence="7 8">
        <text>tRNA(Arg) + L-arginine + ATP = L-arginyl-tRNA(Arg) + AMP + diphosphate</text>
        <dbReference type="Rhea" id="RHEA:20301"/>
        <dbReference type="Rhea" id="RHEA-COMP:9658"/>
        <dbReference type="Rhea" id="RHEA-COMP:9673"/>
        <dbReference type="ChEBI" id="CHEBI:30616"/>
        <dbReference type="ChEBI" id="CHEBI:32682"/>
        <dbReference type="ChEBI" id="CHEBI:33019"/>
        <dbReference type="ChEBI" id="CHEBI:78442"/>
        <dbReference type="ChEBI" id="CHEBI:78513"/>
        <dbReference type="ChEBI" id="CHEBI:456215"/>
        <dbReference type="EC" id="6.1.1.19"/>
    </reaction>
</comment>
<gene>
    <name evidence="8" type="primary">argS</name>
    <name evidence="12" type="ORF">SAMN04488081_2196</name>
</gene>
<dbReference type="HAMAP" id="MF_00123">
    <property type="entry name" value="Arg_tRNA_synth"/>
    <property type="match status" value="1"/>
</dbReference>
<dbReference type="SMART" id="SM00836">
    <property type="entry name" value="DALR_1"/>
    <property type="match status" value="1"/>
</dbReference>
<evidence type="ECO:0000313" key="12">
    <source>
        <dbReference type="EMBL" id="SDY14327.1"/>
    </source>
</evidence>
<proteinExistence type="inferred from homology"/>
<keyword evidence="2 8" id="KW-0436">Ligase</keyword>
<organism evidence="12 13">
    <name type="scientific">Salimicrobium album</name>
    <dbReference type="NCBI Taxonomy" id="50717"/>
    <lineage>
        <taxon>Bacteria</taxon>
        <taxon>Bacillati</taxon>
        <taxon>Bacillota</taxon>
        <taxon>Bacilli</taxon>
        <taxon>Bacillales</taxon>
        <taxon>Bacillaceae</taxon>
        <taxon>Salimicrobium</taxon>
    </lineage>
</organism>
<keyword evidence="5 8" id="KW-0648">Protein biosynthesis</keyword>
<dbReference type="Proteomes" id="UP000198647">
    <property type="component" value="Unassembled WGS sequence"/>
</dbReference>
<reference evidence="12 13" key="1">
    <citation type="submission" date="2016-10" db="EMBL/GenBank/DDBJ databases">
        <authorList>
            <person name="Varghese N."/>
            <person name="Submissions S."/>
        </authorList>
    </citation>
    <scope>NUCLEOTIDE SEQUENCE [LARGE SCALE GENOMIC DNA]</scope>
    <source>
        <strain evidence="12 13">DSM 20748</strain>
    </source>
</reference>
<feature type="domain" description="DALR anticodon binding" evidence="10">
    <location>
        <begin position="432"/>
        <end position="540"/>
    </location>
</feature>
<dbReference type="Pfam" id="PF03485">
    <property type="entry name" value="Arg_tRNA_synt_N"/>
    <property type="match status" value="1"/>
</dbReference>
<dbReference type="InterPro" id="IPR009080">
    <property type="entry name" value="tRNAsynth_Ia_anticodon-bd"/>
</dbReference>
<keyword evidence="13" id="KW-1185">Reference proteome</keyword>
<dbReference type="Pfam" id="PF05746">
    <property type="entry name" value="DALR_1"/>
    <property type="match status" value="1"/>
</dbReference>
<evidence type="ECO:0000313" key="13">
    <source>
        <dbReference type="Proteomes" id="UP000198647"/>
    </source>
</evidence>
<dbReference type="InterPro" id="IPR005148">
    <property type="entry name" value="Arg-tRNA-synth_N"/>
</dbReference>
<accession>A0A1H3HFS8</accession>
<evidence type="ECO:0000256" key="9">
    <source>
        <dbReference type="RuleBase" id="RU363038"/>
    </source>
</evidence>
<keyword evidence="6 8" id="KW-0030">Aminoacyl-tRNA synthetase</keyword>
<dbReference type="Gene3D" id="1.10.730.10">
    <property type="entry name" value="Isoleucyl-tRNA Synthetase, Domain 1"/>
    <property type="match status" value="1"/>
</dbReference>
<dbReference type="SMART" id="SM01016">
    <property type="entry name" value="Arg_tRNA_synt_N"/>
    <property type="match status" value="1"/>
</dbReference>
<dbReference type="Gene3D" id="3.30.1360.70">
    <property type="entry name" value="Arginyl tRNA synthetase N-terminal domain"/>
    <property type="match status" value="1"/>
</dbReference>
<keyword evidence="8" id="KW-0963">Cytoplasm</keyword>
<comment type="subcellular location">
    <subcellularLocation>
        <location evidence="8">Cytoplasm</location>
    </subcellularLocation>
</comment>
<dbReference type="EC" id="6.1.1.19" evidence="8"/>
<dbReference type="EMBL" id="FNOS01000005">
    <property type="protein sequence ID" value="SDY14327.1"/>
    <property type="molecule type" value="Genomic_DNA"/>
</dbReference>
<evidence type="ECO:0000259" key="10">
    <source>
        <dbReference type="SMART" id="SM00836"/>
    </source>
</evidence>
<evidence type="ECO:0000256" key="7">
    <source>
        <dbReference type="ARBA" id="ARBA00049339"/>
    </source>
</evidence>
<dbReference type="SUPFAM" id="SSF52374">
    <property type="entry name" value="Nucleotidylyl transferase"/>
    <property type="match status" value="1"/>
</dbReference>
<dbReference type="RefSeq" id="WP_093107760.1">
    <property type="nucleotide sequence ID" value="NZ_FNOS01000005.1"/>
</dbReference>
<keyword evidence="4 8" id="KW-0067">ATP-binding</keyword>
<dbReference type="CDD" id="cd00671">
    <property type="entry name" value="ArgRS_core"/>
    <property type="match status" value="1"/>
</dbReference>
<dbReference type="InterPro" id="IPR014729">
    <property type="entry name" value="Rossmann-like_a/b/a_fold"/>
</dbReference>
<dbReference type="InterPro" id="IPR035684">
    <property type="entry name" value="ArgRS_core"/>
</dbReference>
<evidence type="ECO:0000256" key="4">
    <source>
        <dbReference type="ARBA" id="ARBA00022840"/>
    </source>
</evidence>
<feature type="domain" description="Arginyl tRNA synthetase N-terminal" evidence="11">
    <location>
        <begin position="4"/>
        <end position="83"/>
    </location>
</feature>
<comment type="caution">
    <text evidence="12">The sequence shown here is derived from an EMBL/GenBank/DDBJ whole genome shotgun (WGS) entry which is preliminary data.</text>
</comment>
<comment type="similarity">
    <text evidence="1 8 9">Belongs to the class-I aminoacyl-tRNA synthetase family.</text>
</comment>
<dbReference type="PANTHER" id="PTHR11956">
    <property type="entry name" value="ARGINYL-TRNA SYNTHETASE"/>
    <property type="match status" value="1"/>
</dbReference>
<name>A0A1H3HFS8_9BACI</name>
<dbReference type="SUPFAM" id="SSF47323">
    <property type="entry name" value="Anticodon-binding domain of a subclass of class I aminoacyl-tRNA synthetases"/>
    <property type="match status" value="1"/>
</dbReference>
<dbReference type="Gene3D" id="3.40.50.620">
    <property type="entry name" value="HUPs"/>
    <property type="match status" value="1"/>
</dbReference>
<dbReference type="SUPFAM" id="SSF55190">
    <property type="entry name" value="Arginyl-tRNA synthetase (ArgRS), N-terminal 'additional' domain"/>
    <property type="match status" value="1"/>
</dbReference>
<dbReference type="PRINTS" id="PR01038">
    <property type="entry name" value="TRNASYNTHARG"/>
</dbReference>
<feature type="short sequence motif" description="'HIGH' region" evidence="8">
    <location>
        <begin position="119"/>
        <end position="129"/>
    </location>
</feature>
<evidence type="ECO:0000259" key="11">
    <source>
        <dbReference type="SMART" id="SM01016"/>
    </source>
</evidence>
<dbReference type="NCBIfam" id="TIGR00456">
    <property type="entry name" value="argS"/>
    <property type="match status" value="1"/>
</dbReference>
<evidence type="ECO:0000256" key="5">
    <source>
        <dbReference type="ARBA" id="ARBA00022917"/>
    </source>
</evidence>
<protein>
    <recommendedName>
        <fullName evidence="8">Arginine--tRNA ligase</fullName>
        <ecNumber evidence="8">6.1.1.19</ecNumber>
    </recommendedName>
    <alternativeName>
        <fullName evidence="8">Arginyl-tRNA synthetase</fullName>
        <shortName evidence="8">ArgRS</shortName>
    </alternativeName>
</protein>
<evidence type="ECO:0000256" key="1">
    <source>
        <dbReference type="ARBA" id="ARBA00005594"/>
    </source>
</evidence>
<dbReference type="InterPro" id="IPR001278">
    <property type="entry name" value="Arg-tRNA-ligase"/>
</dbReference>
<comment type="subunit">
    <text evidence="8">Monomer.</text>
</comment>
<dbReference type="Pfam" id="PF00750">
    <property type="entry name" value="tRNA-synt_1d"/>
    <property type="match status" value="1"/>
</dbReference>
<evidence type="ECO:0000256" key="8">
    <source>
        <dbReference type="HAMAP-Rule" id="MF_00123"/>
    </source>
</evidence>
<keyword evidence="3 8" id="KW-0547">Nucleotide-binding</keyword>
<dbReference type="InterPro" id="IPR036695">
    <property type="entry name" value="Arg-tRNA-synth_N_sf"/>
</dbReference>